<reference evidence="3" key="2">
    <citation type="submission" date="2013-07" db="EMBL/GenBank/DDBJ databases">
        <authorList>
            <consortium name="The Broad Institute Genome Sequencing Platform"/>
            <person name="Cuomo C."/>
            <person name="Litvintseva A."/>
            <person name="Chen Y."/>
            <person name="Heitman J."/>
            <person name="Sun S."/>
            <person name="Springer D."/>
            <person name="Dromer F."/>
            <person name="Young S.K."/>
            <person name="Zeng Q."/>
            <person name="Gargeya S."/>
            <person name="Fitzgerald M."/>
            <person name="Abouelleil A."/>
            <person name="Alvarado L."/>
            <person name="Berlin A.M."/>
            <person name="Chapman S.B."/>
            <person name="Dewar J."/>
            <person name="Goldberg J."/>
            <person name="Griggs A."/>
            <person name="Gujja S."/>
            <person name="Hansen M."/>
            <person name="Howarth C."/>
            <person name="Imamovic A."/>
            <person name="Larimer J."/>
            <person name="McCowan C."/>
            <person name="Murphy C."/>
            <person name="Pearson M."/>
            <person name="Priest M."/>
            <person name="Roberts A."/>
            <person name="Saif S."/>
            <person name="Shea T."/>
            <person name="Sykes S."/>
            <person name="Wortman J."/>
            <person name="Nusbaum C."/>
            <person name="Birren B."/>
        </authorList>
    </citation>
    <scope>NUCLEOTIDE SEQUENCE</scope>
    <source>
        <strain evidence="3">CBS 10737</strain>
    </source>
</reference>
<dbReference type="AlphaFoldDB" id="A0A1B9IC84"/>
<keyword evidence="4" id="KW-1185">Reference proteome</keyword>
<keyword evidence="1" id="KW-0732">Signal</keyword>
<reference evidence="2" key="3">
    <citation type="submission" date="2016-07" db="EMBL/GenBank/DDBJ databases">
        <title>Evolution of pathogenesis and genome organization in the Tremellales.</title>
        <authorList>
            <person name="Cuomo C."/>
            <person name="Litvintseva A."/>
            <person name="Heitman J."/>
            <person name="Chen Y."/>
            <person name="Sun S."/>
            <person name="Springer D."/>
            <person name="Dromer F."/>
            <person name="Young S."/>
            <person name="Zeng Q."/>
            <person name="Chapman S."/>
            <person name="Gujja S."/>
            <person name="Saif S."/>
            <person name="Birren B."/>
        </authorList>
    </citation>
    <scope>NUCLEOTIDE SEQUENCE</scope>
    <source>
        <strain evidence="2">CBS 10737</strain>
    </source>
</reference>
<feature type="chain" id="PRO_5008628510" evidence="1">
    <location>
        <begin position="18"/>
        <end position="205"/>
    </location>
</feature>
<sequence length="205" mass="22507">MRFTLFTILAILPGILAIPIKLANRDALSDNIASSVSTTNELGTELQSIINRIKSDPLLVGEEYEDNSETTKYNILDGIESAFKIAIDSTESLPSNLITSTNPTSELLSDYGPLIKALTNSIFYSLIDLKLLSQDTIGQEIPGFKDWTNASDQQTYEFVKSLNVKYQGLINDLANTVGEDTTLGKGLKSLGGQTFYLLFDHIYPS</sequence>
<dbReference type="OrthoDB" id="2562921at2759"/>
<organism evidence="2">
    <name type="scientific">Kwoniella pini CBS 10737</name>
    <dbReference type="NCBI Taxonomy" id="1296096"/>
    <lineage>
        <taxon>Eukaryota</taxon>
        <taxon>Fungi</taxon>
        <taxon>Dikarya</taxon>
        <taxon>Basidiomycota</taxon>
        <taxon>Agaricomycotina</taxon>
        <taxon>Tremellomycetes</taxon>
        <taxon>Tremellales</taxon>
        <taxon>Cryptococcaceae</taxon>
        <taxon>Kwoniella</taxon>
    </lineage>
</organism>
<evidence type="ECO:0000313" key="3">
    <source>
        <dbReference type="EMBL" id="WWC66851.1"/>
    </source>
</evidence>
<reference evidence="2" key="1">
    <citation type="submission" date="2013-07" db="EMBL/GenBank/DDBJ databases">
        <title>The Genome Sequence of Cryptococcus pinus CBS10737.</title>
        <authorList>
            <consortium name="The Broad Institute Genome Sequencing Platform"/>
            <person name="Cuomo C."/>
            <person name="Litvintseva A."/>
            <person name="Chen Y."/>
            <person name="Heitman J."/>
            <person name="Sun S."/>
            <person name="Springer D."/>
            <person name="Dromer F."/>
            <person name="Young S.K."/>
            <person name="Zeng Q."/>
            <person name="Gargeya S."/>
            <person name="Fitzgerald M."/>
            <person name="Abouelleil A."/>
            <person name="Alvarado L."/>
            <person name="Berlin A.M."/>
            <person name="Chapman S.B."/>
            <person name="Dewar J."/>
            <person name="Goldberg J."/>
            <person name="Griggs A."/>
            <person name="Gujja S."/>
            <person name="Hansen M."/>
            <person name="Howarth C."/>
            <person name="Imamovic A."/>
            <person name="Larimer J."/>
            <person name="McCowan C."/>
            <person name="Murphy C."/>
            <person name="Pearson M."/>
            <person name="Priest M."/>
            <person name="Roberts A."/>
            <person name="Saif S."/>
            <person name="Shea T."/>
            <person name="Sykes S."/>
            <person name="Wortman J."/>
            <person name="Nusbaum C."/>
            <person name="Birren B."/>
        </authorList>
    </citation>
    <scope>NUCLEOTIDE SEQUENCE [LARGE SCALE GENOMIC DNA]</scope>
    <source>
        <strain evidence="2">CBS 10737</strain>
    </source>
</reference>
<dbReference type="RefSeq" id="XP_019014487.1">
    <property type="nucleotide sequence ID" value="XM_019152349.1"/>
</dbReference>
<gene>
    <name evidence="2" type="ORF">I206_00569</name>
    <name evidence="3" type="ORF">I206_100758</name>
</gene>
<evidence type="ECO:0000313" key="2">
    <source>
        <dbReference type="EMBL" id="OCF53268.1"/>
    </source>
</evidence>
<name>A0A1B9IC84_9TREE</name>
<dbReference type="EMBL" id="KI894007">
    <property type="protein sequence ID" value="OCF53268.1"/>
    <property type="molecule type" value="Genomic_DNA"/>
</dbReference>
<evidence type="ECO:0000313" key="4">
    <source>
        <dbReference type="Proteomes" id="UP000094020"/>
    </source>
</evidence>
<accession>A0A1B9IC84</accession>
<feature type="signal peptide" evidence="1">
    <location>
        <begin position="1"/>
        <end position="17"/>
    </location>
</feature>
<dbReference type="Proteomes" id="UP000094020">
    <property type="component" value="Chromosome 1"/>
</dbReference>
<dbReference type="KEGG" id="kpin:30168938"/>
<dbReference type="EMBL" id="CP144519">
    <property type="protein sequence ID" value="WWC66851.1"/>
    <property type="molecule type" value="Genomic_DNA"/>
</dbReference>
<evidence type="ECO:0000256" key="1">
    <source>
        <dbReference type="SAM" id="SignalP"/>
    </source>
</evidence>
<proteinExistence type="predicted"/>
<dbReference type="GeneID" id="30168938"/>
<reference evidence="3" key="4">
    <citation type="submission" date="2024-02" db="EMBL/GenBank/DDBJ databases">
        <title>Comparative genomics of Cryptococcus and Kwoniella reveals pathogenesis evolution and contrasting modes of karyotype evolution via chromosome fusion or intercentromeric recombination.</title>
        <authorList>
            <person name="Coelho M.A."/>
            <person name="David-Palma M."/>
            <person name="Shea T."/>
            <person name="Bowers K."/>
            <person name="McGinley-Smith S."/>
            <person name="Mohammad A.W."/>
            <person name="Gnirke A."/>
            <person name="Yurkov A.M."/>
            <person name="Nowrousian M."/>
            <person name="Sun S."/>
            <person name="Cuomo C.A."/>
            <person name="Heitman J."/>
        </authorList>
    </citation>
    <scope>NUCLEOTIDE SEQUENCE</scope>
    <source>
        <strain evidence="3">CBS 10737</strain>
    </source>
</reference>
<protein>
    <submittedName>
        <fullName evidence="2">Uncharacterized protein</fullName>
    </submittedName>
</protein>